<comment type="caution">
    <text evidence="3">The sequence shown here is derived from an EMBL/GenBank/DDBJ whole genome shotgun (WGS) entry which is preliminary data.</text>
</comment>
<name>N2AL67_9FIRM</name>
<dbReference type="Proteomes" id="UP000012589">
    <property type="component" value="Unassembled WGS sequence"/>
</dbReference>
<dbReference type="AlphaFoldDB" id="N2AL67"/>
<reference evidence="3 4" key="1">
    <citation type="journal article" date="2014" name="Genome Announc.">
        <title>Draft genome sequences of the altered schaedler flora, a defined bacterial community from gnotobiotic mice.</title>
        <authorList>
            <person name="Wannemuehler M.J."/>
            <person name="Overstreet A.M."/>
            <person name="Ward D.V."/>
            <person name="Phillips G.J."/>
        </authorList>
    </citation>
    <scope>NUCLEOTIDE SEQUENCE [LARGE SCALE GENOMIC DNA]</scope>
    <source>
        <strain evidence="3 4">ASF492</strain>
    </source>
</reference>
<protein>
    <recommendedName>
        <fullName evidence="2">Glycosyltransferase 2-like domain-containing protein</fullName>
    </recommendedName>
</protein>
<organism evidence="3 4">
    <name type="scientific">Eubacterium plexicaudatum ASF492</name>
    <dbReference type="NCBI Taxonomy" id="1235802"/>
    <lineage>
        <taxon>Bacteria</taxon>
        <taxon>Bacillati</taxon>
        <taxon>Bacillota</taxon>
        <taxon>Clostridia</taxon>
        <taxon>Eubacteriales</taxon>
        <taxon>Eubacteriaceae</taxon>
        <taxon>Eubacterium</taxon>
    </lineage>
</organism>
<evidence type="ECO:0000313" key="3">
    <source>
        <dbReference type="EMBL" id="EMZ25174.1"/>
    </source>
</evidence>
<evidence type="ECO:0000313" key="4">
    <source>
        <dbReference type="Proteomes" id="UP000012589"/>
    </source>
</evidence>
<sequence length="507" mass="59385">MKGECRLVKVSVIVPIYKVKKYLVSCLNSLIQQTLHEIEVICINDASPDNISDILEEYRQKDERIHIISLSENKGTLHARMLGVKKASGKYLMFVDSDDYLDINACKELYMQMEQHGADVLHFGTRLHFGENVSVEMEAWVEHFLTPYEGWIEQGNLLNACFVEDKFDFNITNKIWKKEVCKLAASYIENVRLVSSEDRYTFFVFAFFAKTYFGIRKKYYHYNLGIGITGGNCLNPEQFEKRCSGVMASKLVESFLDKVGKQDQYADVSGQFANKILWDCVDCWHNKLAPQDYRQGFQILKTYFAPNKLVNAVARVYFEQGEDIIERANLRTGKRIAVFYRYLGYQNMDEIIMKYILTLKKRGCLVKLYTDRDRMGRVTDETDYGTDIVYLPESCNANWEQYETRCDFLFEQLKKDEIDVVLYASPTSHIYLLDTLLMVLSDITVIDLPDEIYLDSYGRKIQERDQEIIVLNQKIEVLTQECMDMRSEYENPKKMFLRFLASWKKKR</sequence>
<dbReference type="SUPFAM" id="SSF53448">
    <property type="entry name" value="Nucleotide-diphospho-sugar transferases"/>
    <property type="match status" value="1"/>
</dbReference>
<keyword evidence="1" id="KW-0175">Coiled coil</keyword>
<dbReference type="STRING" id="1235802.C823_02923"/>
<dbReference type="PATRIC" id="fig|1235802.3.peg.3089"/>
<dbReference type="eggNOG" id="COG1216">
    <property type="taxonomic scope" value="Bacteria"/>
</dbReference>
<proteinExistence type="predicted"/>
<dbReference type="EMBL" id="AQFT01000090">
    <property type="protein sequence ID" value="EMZ25174.1"/>
    <property type="molecule type" value="Genomic_DNA"/>
</dbReference>
<accession>N2AL67</accession>
<gene>
    <name evidence="3" type="ORF">C823_02923</name>
</gene>
<dbReference type="InterPro" id="IPR001173">
    <property type="entry name" value="Glyco_trans_2-like"/>
</dbReference>
<feature type="coiled-coil region" evidence="1">
    <location>
        <begin position="461"/>
        <end position="488"/>
    </location>
</feature>
<dbReference type="Pfam" id="PF00535">
    <property type="entry name" value="Glycos_transf_2"/>
    <property type="match status" value="1"/>
</dbReference>
<dbReference type="CDD" id="cd00761">
    <property type="entry name" value="Glyco_tranf_GTA_type"/>
    <property type="match status" value="1"/>
</dbReference>
<dbReference type="PANTHER" id="PTHR22916">
    <property type="entry name" value="GLYCOSYLTRANSFERASE"/>
    <property type="match status" value="1"/>
</dbReference>
<evidence type="ECO:0000259" key="2">
    <source>
        <dbReference type="Pfam" id="PF00535"/>
    </source>
</evidence>
<dbReference type="PANTHER" id="PTHR22916:SF3">
    <property type="entry name" value="UDP-GLCNAC:BETAGAL BETA-1,3-N-ACETYLGLUCOSAMINYLTRANSFERASE-LIKE PROTEIN 1"/>
    <property type="match status" value="1"/>
</dbReference>
<keyword evidence="4" id="KW-1185">Reference proteome</keyword>
<feature type="domain" description="Glycosyltransferase 2-like" evidence="2">
    <location>
        <begin position="11"/>
        <end position="137"/>
    </location>
</feature>
<dbReference type="HOGENOM" id="CLU_537191_0_0_9"/>
<dbReference type="Gene3D" id="3.90.550.10">
    <property type="entry name" value="Spore Coat Polysaccharide Biosynthesis Protein SpsA, Chain A"/>
    <property type="match status" value="1"/>
</dbReference>
<evidence type="ECO:0000256" key="1">
    <source>
        <dbReference type="SAM" id="Coils"/>
    </source>
</evidence>
<dbReference type="GO" id="GO:0016758">
    <property type="term" value="F:hexosyltransferase activity"/>
    <property type="evidence" value="ECO:0007669"/>
    <property type="project" value="UniProtKB-ARBA"/>
</dbReference>
<dbReference type="InterPro" id="IPR029044">
    <property type="entry name" value="Nucleotide-diphossugar_trans"/>
</dbReference>